<comment type="caution">
    <text evidence="8">The sequence shown here is derived from an EMBL/GenBank/DDBJ whole genome shotgun (WGS) entry which is preliminary data.</text>
</comment>
<dbReference type="InterPro" id="IPR036388">
    <property type="entry name" value="WH-like_DNA-bd_sf"/>
</dbReference>
<sequence length="189" mass="22315">MKIDESNFIPQLKKHNEKALEYVVDQYGSLIKTIVRRHLSGLKEHQEECMNDVFLAVWDHSSSFDETKGSFQKWLAGVTKYKAIDYKRKYLNQQRETSWEEMIETGQEMRELEALEEEISLETRQLLECLREEDRELFLQLFVEELETDQVAQNTGLKKEIIYNRVSRGKKKIRKLFGNMQNGKGADCS</sequence>
<dbReference type="Gene3D" id="1.10.10.10">
    <property type="entry name" value="Winged helix-like DNA-binding domain superfamily/Winged helix DNA-binding domain"/>
    <property type="match status" value="1"/>
</dbReference>
<dbReference type="EMBL" id="DWVZ01000220">
    <property type="protein sequence ID" value="HJC64952.1"/>
    <property type="molecule type" value="Genomic_DNA"/>
</dbReference>
<dbReference type="GO" id="GO:0006352">
    <property type="term" value="P:DNA-templated transcription initiation"/>
    <property type="evidence" value="ECO:0007669"/>
    <property type="project" value="InterPro"/>
</dbReference>
<dbReference type="SUPFAM" id="SSF88659">
    <property type="entry name" value="Sigma3 and sigma4 domains of RNA polymerase sigma factors"/>
    <property type="match status" value="1"/>
</dbReference>
<reference evidence="8" key="1">
    <citation type="journal article" date="2021" name="PeerJ">
        <title>Extensive microbial diversity within the chicken gut microbiome revealed by metagenomics and culture.</title>
        <authorList>
            <person name="Gilroy R."/>
            <person name="Ravi A."/>
            <person name="Getino M."/>
            <person name="Pursley I."/>
            <person name="Horton D.L."/>
            <person name="Alikhan N.F."/>
            <person name="Baker D."/>
            <person name="Gharbi K."/>
            <person name="Hall N."/>
            <person name="Watson M."/>
            <person name="Adriaenssens E.M."/>
            <person name="Foster-Nyarko E."/>
            <person name="Jarju S."/>
            <person name="Secka A."/>
            <person name="Antonio M."/>
            <person name="Oren A."/>
            <person name="Chaudhuri R.R."/>
            <person name="La Ragione R."/>
            <person name="Hildebrand F."/>
            <person name="Pallen M.J."/>
        </authorList>
    </citation>
    <scope>NUCLEOTIDE SEQUENCE</scope>
    <source>
        <strain evidence="8">ChiBcec2-3848</strain>
    </source>
</reference>
<proteinExistence type="inferred from homology"/>
<evidence type="ECO:0000256" key="3">
    <source>
        <dbReference type="ARBA" id="ARBA00023082"/>
    </source>
</evidence>
<dbReference type="AlphaFoldDB" id="A0A9D2PSK6"/>
<reference evidence="8" key="2">
    <citation type="submission" date="2021-04" db="EMBL/GenBank/DDBJ databases">
        <authorList>
            <person name="Gilroy R."/>
        </authorList>
    </citation>
    <scope>NUCLEOTIDE SEQUENCE</scope>
    <source>
        <strain evidence="8">ChiBcec2-3848</strain>
    </source>
</reference>
<name>A0A9D2PSK6_9FIRM</name>
<dbReference type="InterPro" id="IPR013325">
    <property type="entry name" value="RNA_pol_sigma_r2"/>
</dbReference>
<dbReference type="NCBIfam" id="TIGR02937">
    <property type="entry name" value="sigma70-ECF"/>
    <property type="match status" value="1"/>
</dbReference>
<dbReference type="InterPro" id="IPR013324">
    <property type="entry name" value="RNA_pol_sigma_r3/r4-like"/>
</dbReference>
<keyword evidence="5" id="KW-0804">Transcription</keyword>
<feature type="domain" description="RNA polymerase sigma-70 region 2" evidence="6">
    <location>
        <begin position="24"/>
        <end position="89"/>
    </location>
</feature>
<dbReference type="Pfam" id="PF04542">
    <property type="entry name" value="Sigma70_r2"/>
    <property type="match status" value="1"/>
</dbReference>
<dbReference type="Proteomes" id="UP000823886">
    <property type="component" value="Unassembled WGS sequence"/>
</dbReference>
<evidence type="ECO:0000256" key="1">
    <source>
        <dbReference type="ARBA" id="ARBA00010641"/>
    </source>
</evidence>
<dbReference type="InterPro" id="IPR039425">
    <property type="entry name" value="RNA_pol_sigma-70-like"/>
</dbReference>
<evidence type="ECO:0000256" key="4">
    <source>
        <dbReference type="ARBA" id="ARBA00023125"/>
    </source>
</evidence>
<feature type="domain" description="RNA polymerase sigma factor 70 region 4 type 2" evidence="7">
    <location>
        <begin position="122"/>
        <end position="173"/>
    </location>
</feature>
<dbReference type="GO" id="GO:0003677">
    <property type="term" value="F:DNA binding"/>
    <property type="evidence" value="ECO:0007669"/>
    <property type="project" value="UniProtKB-KW"/>
</dbReference>
<evidence type="ECO:0000313" key="8">
    <source>
        <dbReference type="EMBL" id="HJC64952.1"/>
    </source>
</evidence>
<dbReference type="SUPFAM" id="SSF88946">
    <property type="entry name" value="Sigma2 domain of RNA polymerase sigma factors"/>
    <property type="match status" value="1"/>
</dbReference>
<dbReference type="InterPro" id="IPR014284">
    <property type="entry name" value="RNA_pol_sigma-70_dom"/>
</dbReference>
<dbReference type="PANTHER" id="PTHR43133">
    <property type="entry name" value="RNA POLYMERASE ECF-TYPE SIGMA FACTO"/>
    <property type="match status" value="1"/>
</dbReference>
<keyword evidence="4" id="KW-0238">DNA-binding</keyword>
<organism evidence="8 9">
    <name type="scientific">Candidatus Blautia merdavium</name>
    <dbReference type="NCBI Taxonomy" id="2838494"/>
    <lineage>
        <taxon>Bacteria</taxon>
        <taxon>Bacillati</taxon>
        <taxon>Bacillota</taxon>
        <taxon>Clostridia</taxon>
        <taxon>Lachnospirales</taxon>
        <taxon>Lachnospiraceae</taxon>
        <taxon>Blautia</taxon>
    </lineage>
</organism>
<dbReference type="Pfam" id="PF08281">
    <property type="entry name" value="Sigma70_r4_2"/>
    <property type="match status" value="1"/>
</dbReference>
<keyword evidence="2" id="KW-0805">Transcription regulation</keyword>
<evidence type="ECO:0000259" key="7">
    <source>
        <dbReference type="Pfam" id="PF08281"/>
    </source>
</evidence>
<comment type="similarity">
    <text evidence="1">Belongs to the sigma-70 factor family. ECF subfamily.</text>
</comment>
<dbReference type="InterPro" id="IPR007627">
    <property type="entry name" value="RNA_pol_sigma70_r2"/>
</dbReference>
<dbReference type="PANTHER" id="PTHR43133:SF8">
    <property type="entry name" value="RNA POLYMERASE SIGMA FACTOR HI_1459-RELATED"/>
    <property type="match status" value="1"/>
</dbReference>
<protein>
    <submittedName>
        <fullName evidence="8">Sigma-70 family RNA polymerase sigma factor</fullName>
    </submittedName>
</protein>
<dbReference type="InterPro" id="IPR013249">
    <property type="entry name" value="RNA_pol_sigma70_r4_t2"/>
</dbReference>
<evidence type="ECO:0000256" key="5">
    <source>
        <dbReference type="ARBA" id="ARBA00023163"/>
    </source>
</evidence>
<keyword evidence="3" id="KW-0731">Sigma factor</keyword>
<dbReference type="Gene3D" id="1.10.1740.10">
    <property type="match status" value="1"/>
</dbReference>
<evidence type="ECO:0000256" key="2">
    <source>
        <dbReference type="ARBA" id="ARBA00023015"/>
    </source>
</evidence>
<evidence type="ECO:0000259" key="6">
    <source>
        <dbReference type="Pfam" id="PF04542"/>
    </source>
</evidence>
<evidence type="ECO:0000313" key="9">
    <source>
        <dbReference type="Proteomes" id="UP000823886"/>
    </source>
</evidence>
<gene>
    <name evidence="8" type="ORF">H9753_15270</name>
</gene>
<dbReference type="GO" id="GO:0016987">
    <property type="term" value="F:sigma factor activity"/>
    <property type="evidence" value="ECO:0007669"/>
    <property type="project" value="UniProtKB-KW"/>
</dbReference>
<accession>A0A9D2PSK6</accession>